<protein>
    <submittedName>
        <fullName evidence="2">Uncharacterized protein</fullName>
    </submittedName>
</protein>
<reference evidence="2" key="1">
    <citation type="submission" date="2021-03" db="EMBL/GenBank/DDBJ databases">
        <title>The complete genome sequence of Acetobacter sp. TBRC 12339.</title>
        <authorList>
            <person name="Charoenyingcharoen P."/>
            <person name="Yukphan P."/>
        </authorList>
    </citation>
    <scope>NUCLEOTIDE SEQUENCE</scope>
    <source>
        <strain evidence="2">TBRC 12339</strain>
    </source>
</reference>
<comment type="caution">
    <text evidence="2">The sequence shown here is derived from an EMBL/GenBank/DDBJ whole genome shotgun (WGS) entry which is preliminary data.</text>
</comment>
<evidence type="ECO:0000256" key="1">
    <source>
        <dbReference type="SAM" id="MobiDB-lite"/>
    </source>
</evidence>
<dbReference type="EMBL" id="JAFVMH010000003">
    <property type="protein sequence ID" value="MBO1325158.1"/>
    <property type="molecule type" value="Genomic_DNA"/>
</dbReference>
<name>A0A939HNU7_9PROT</name>
<dbReference type="AlphaFoldDB" id="A0A939HNU7"/>
<accession>A0A939HNU7</accession>
<dbReference type="RefSeq" id="WP_207845821.1">
    <property type="nucleotide sequence ID" value="NZ_JAFVMH010000003.1"/>
</dbReference>
<feature type="region of interest" description="Disordered" evidence="1">
    <location>
        <begin position="41"/>
        <end position="82"/>
    </location>
</feature>
<evidence type="ECO:0000313" key="3">
    <source>
        <dbReference type="Proteomes" id="UP000664073"/>
    </source>
</evidence>
<keyword evidence="3" id="KW-1185">Reference proteome</keyword>
<gene>
    <name evidence="2" type="ORF">J2D77_08345</name>
</gene>
<dbReference type="Proteomes" id="UP000664073">
    <property type="component" value="Unassembled WGS sequence"/>
</dbReference>
<evidence type="ECO:0000313" key="2">
    <source>
        <dbReference type="EMBL" id="MBO1325158.1"/>
    </source>
</evidence>
<sequence length="82" mass="8085">MVHYLATGPAGGVGTPVVLGLGDVGRFIAVFNKHGHMAFAPTGPNGDQAGTDAAPVPPDPLAGLAYPGRPLPDDAGEMGPLA</sequence>
<organism evidence="2 3">
    <name type="scientific">Acetobacter garciniae</name>
    <dbReference type="NCBI Taxonomy" id="2817435"/>
    <lineage>
        <taxon>Bacteria</taxon>
        <taxon>Pseudomonadati</taxon>
        <taxon>Pseudomonadota</taxon>
        <taxon>Alphaproteobacteria</taxon>
        <taxon>Acetobacterales</taxon>
        <taxon>Acetobacteraceae</taxon>
        <taxon>Acetobacter</taxon>
    </lineage>
</organism>
<proteinExistence type="predicted"/>